<protein>
    <submittedName>
        <fullName evidence="2">Uncharacterized protein</fullName>
    </submittedName>
</protein>
<feature type="compositionally biased region" description="Polar residues" evidence="1">
    <location>
        <begin position="125"/>
        <end position="135"/>
    </location>
</feature>
<gene>
    <name evidence="2" type="ORF">EYF80_035523</name>
</gene>
<reference evidence="2 3" key="1">
    <citation type="submission" date="2019-03" db="EMBL/GenBank/DDBJ databases">
        <title>First draft genome of Liparis tanakae, snailfish: a comprehensive survey of snailfish specific genes.</title>
        <authorList>
            <person name="Kim W."/>
            <person name="Song I."/>
            <person name="Jeong J.-H."/>
            <person name="Kim D."/>
            <person name="Kim S."/>
            <person name="Ryu S."/>
            <person name="Song J.Y."/>
            <person name="Lee S.K."/>
        </authorList>
    </citation>
    <scope>NUCLEOTIDE SEQUENCE [LARGE SCALE GENOMIC DNA]</scope>
    <source>
        <tissue evidence="2">Muscle</tissue>
    </source>
</reference>
<comment type="caution">
    <text evidence="2">The sequence shown here is derived from an EMBL/GenBank/DDBJ whole genome shotgun (WGS) entry which is preliminary data.</text>
</comment>
<evidence type="ECO:0000313" key="2">
    <source>
        <dbReference type="EMBL" id="TNN54295.1"/>
    </source>
</evidence>
<dbReference type="AlphaFoldDB" id="A0A4Z2GM57"/>
<dbReference type="OrthoDB" id="10496296at2759"/>
<organism evidence="2 3">
    <name type="scientific">Liparis tanakae</name>
    <name type="common">Tanaka's snailfish</name>
    <dbReference type="NCBI Taxonomy" id="230148"/>
    <lineage>
        <taxon>Eukaryota</taxon>
        <taxon>Metazoa</taxon>
        <taxon>Chordata</taxon>
        <taxon>Craniata</taxon>
        <taxon>Vertebrata</taxon>
        <taxon>Euteleostomi</taxon>
        <taxon>Actinopterygii</taxon>
        <taxon>Neopterygii</taxon>
        <taxon>Teleostei</taxon>
        <taxon>Neoteleostei</taxon>
        <taxon>Acanthomorphata</taxon>
        <taxon>Eupercaria</taxon>
        <taxon>Perciformes</taxon>
        <taxon>Cottioidei</taxon>
        <taxon>Cottales</taxon>
        <taxon>Liparidae</taxon>
        <taxon>Liparis</taxon>
    </lineage>
</organism>
<accession>A0A4Z2GM57</accession>
<proteinExistence type="predicted"/>
<sequence>MAQALTEGPWGSEASIACCGQSRRRAVVPASDCLSIVRRTSRLASRFVRRCVFLRGEWLYSPPLTDPFPDEKNGRPHGTPTRQNSRRSEGGGDRCEWGDRADGGSIGGSGGVLQRRGSAKERTRLLSSNGTQSQP</sequence>
<name>A0A4Z2GM57_9TELE</name>
<feature type="compositionally biased region" description="Basic and acidic residues" evidence="1">
    <location>
        <begin position="86"/>
        <end position="102"/>
    </location>
</feature>
<feature type="region of interest" description="Disordered" evidence="1">
    <location>
        <begin position="60"/>
        <end position="135"/>
    </location>
</feature>
<evidence type="ECO:0000313" key="3">
    <source>
        <dbReference type="Proteomes" id="UP000314294"/>
    </source>
</evidence>
<dbReference type="EMBL" id="SRLO01000489">
    <property type="protein sequence ID" value="TNN54295.1"/>
    <property type="molecule type" value="Genomic_DNA"/>
</dbReference>
<dbReference type="Proteomes" id="UP000314294">
    <property type="component" value="Unassembled WGS sequence"/>
</dbReference>
<evidence type="ECO:0000256" key="1">
    <source>
        <dbReference type="SAM" id="MobiDB-lite"/>
    </source>
</evidence>
<keyword evidence="3" id="KW-1185">Reference proteome</keyword>